<dbReference type="PhylomeDB" id="B3RSM1"/>
<feature type="disulfide bond" evidence="7">
    <location>
        <begin position="143"/>
        <end position="152"/>
    </location>
</feature>
<comment type="subcellular location">
    <subcellularLocation>
        <location evidence="1">Membrane</location>
        <topology evidence="1">Multi-pass membrane protein</topology>
    </subcellularLocation>
</comment>
<feature type="transmembrane region" description="Helical" evidence="8">
    <location>
        <begin position="21"/>
        <end position="42"/>
    </location>
</feature>
<feature type="transmembrane region" description="Helical" evidence="8">
    <location>
        <begin position="245"/>
        <end position="269"/>
    </location>
</feature>
<keyword evidence="3 8" id="KW-0812">Transmembrane</keyword>
<dbReference type="InterPro" id="IPR000175">
    <property type="entry name" value="Na/ntran_symport"/>
</dbReference>
<feature type="transmembrane region" description="Helical" evidence="8">
    <location>
        <begin position="99"/>
        <end position="127"/>
    </location>
</feature>
<dbReference type="GO" id="GO:0005886">
    <property type="term" value="C:plasma membrane"/>
    <property type="evidence" value="ECO:0000318"/>
    <property type="project" value="GO_Central"/>
</dbReference>
<evidence type="ECO:0000256" key="6">
    <source>
        <dbReference type="PIRSR" id="PIRSR600175-1"/>
    </source>
</evidence>
<dbReference type="GO" id="GO:0046872">
    <property type="term" value="F:metal ion binding"/>
    <property type="evidence" value="ECO:0007669"/>
    <property type="project" value="UniProtKB-KW"/>
</dbReference>
<feature type="transmembrane region" description="Helical" evidence="8">
    <location>
        <begin position="215"/>
        <end position="238"/>
    </location>
</feature>
<evidence type="ECO:0008006" key="11">
    <source>
        <dbReference type="Google" id="ProtNLM"/>
    </source>
</evidence>
<keyword evidence="5 8" id="KW-0472">Membrane</keyword>
<sequence length="555" mass="62073">MESKSISQLPHKSFSSSWGRYEFICSYQLSLIVFYFSVSQIWKLPFIAYLNGRVAFFVPYILVLIVVILPGSYLEMLMGQIAKKGTIQSWNKLMPIWKGLGYVQVMMLIVSAIFMAPLTGYALYYFMVALITKPRSNPPWNSCSNSWNTQYCRTTYQFCSRNIIENSSSLHTALPTTTTASYQNCINPGQLVRMPELEYWYFQVLNINSSGIGGIVPWQVVCLCTAWGLVAITIFLGLSSFRRVAYVIFSLSVAAIAILLVVALSLPASPNAKFQFFNESSILPLSRPATWAAALAEAIFSFSIASGCLAHLGSRNKANTNHLWHSLISIIAIAMFALASCQMVITFVSYIASQLNVPITQVITLGVNLAYVAFPTLSRLTVTGRVTLIVFYALIILVCISKMAIFTEVAFDAIFEEIPDGYLKRYKVLWRIGFIAVLNCIGLIYTTRGGLRFIEATDEAVALVQTLLIIFQYAGLAFLFSWVFFGISLAIFIGFIIYQVFYKYRQNKIGAITPHGNLNMDVGFIHYMSMNVDSVLDSAETYHLKLVYSDTASKI</sequence>
<feature type="transmembrane region" description="Helical" evidence="8">
    <location>
        <begin position="289"/>
        <end position="312"/>
    </location>
</feature>
<evidence type="ECO:0000256" key="1">
    <source>
        <dbReference type="ARBA" id="ARBA00004141"/>
    </source>
</evidence>
<protein>
    <recommendedName>
        <fullName evidence="11">Transporter</fullName>
    </recommendedName>
</protein>
<keyword evidence="6" id="KW-0915">Sodium</keyword>
<dbReference type="SUPFAM" id="SSF161070">
    <property type="entry name" value="SNF-like"/>
    <property type="match status" value="1"/>
</dbReference>
<keyword evidence="2" id="KW-0813">Transport</keyword>
<dbReference type="GO" id="GO:0035725">
    <property type="term" value="P:sodium ion transmembrane transport"/>
    <property type="evidence" value="ECO:0000318"/>
    <property type="project" value="GO_Central"/>
</dbReference>
<keyword evidence="4 8" id="KW-1133">Transmembrane helix</keyword>
<dbReference type="PROSITE" id="PS50267">
    <property type="entry name" value="NA_NEUROTRAN_SYMP_3"/>
    <property type="match status" value="1"/>
</dbReference>
<accession>B3RSM1</accession>
<feature type="transmembrane region" description="Helical" evidence="8">
    <location>
        <begin position="482"/>
        <end position="501"/>
    </location>
</feature>
<evidence type="ECO:0000313" key="9">
    <source>
        <dbReference type="EMBL" id="EDV26538.1"/>
    </source>
</evidence>
<dbReference type="EMBL" id="DS985243">
    <property type="protein sequence ID" value="EDV26538.1"/>
    <property type="molecule type" value="Genomic_DNA"/>
</dbReference>
<dbReference type="RefSeq" id="XP_002110534.1">
    <property type="nucleotide sequence ID" value="XM_002110498.1"/>
</dbReference>
<dbReference type="Proteomes" id="UP000009022">
    <property type="component" value="Unassembled WGS sequence"/>
</dbReference>
<dbReference type="Pfam" id="PF00209">
    <property type="entry name" value="SNF"/>
    <property type="match status" value="1"/>
</dbReference>
<organism evidence="9 10">
    <name type="scientific">Trichoplax adhaerens</name>
    <name type="common">Trichoplax reptans</name>
    <dbReference type="NCBI Taxonomy" id="10228"/>
    <lineage>
        <taxon>Eukaryota</taxon>
        <taxon>Metazoa</taxon>
        <taxon>Placozoa</taxon>
        <taxon>Uniplacotomia</taxon>
        <taxon>Trichoplacea</taxon>
        <taxon>Trichoplacidae</taxon>
        <taxon>Trichoplax</taxon>
    </lineage>
</organism>
<dbReference type="eggNOG" id="KOG3660">
    <property type="taxonomic scope" value="Eukaryota"/>
</dbReference>
<feature type="binding site" evidence="6">
    <location>
        <position position="401"/>
    </location>
    <ligand>
        <name>Na(+)</name>
        <dbReference type="ChEBI" id="CHEBI:29101"/>
        <label>1</label>
    </ligand>
</feature>
<evidence type="ECO:0000256" key="8">
    <source>
        <dbReference type="SAM" id="Phobius"/>
    </source>
</evidence>
<name>B3RSM1_TRIAD</name>
<feature type="binding site" evidence="6">
    <location>
        <position position="397"/>
    </location>
    <ligand>
        <name>Na(+)</name>
        <dbReference type="ChEBI" id="CHEBI:29101"/>
        <label>1</label>
    </ligand>
</feature>
<feature type="transmembrane region" description="Helical" evidence="8">
    <location>
        <begin position="459"/>
        <end position="476"/>
    </location>
</feature>
<proteinExistence type="predicted"/>
<reference evidence="9 10" key="1">
    <citation type="journal article" date="2008" name="Nature">
        <title>The Trichoplax genome and the nature of placozoans.</title>
        <authorList>
            <person name="Srivastava M."/>
            <person name="Begovic E."/>
            <person name="Chapman J."/>
            <person name="Putnam N.H."/>
            <person name="Hellsten U."/>
            <person name="Kawashima T."/>
            <person name="Kuo A."/>
            <person name="Mitros T."/>
            <person name="Salamov A."/>
            <person name="Carpenter M.L."/>
            <person name="Signorovitch A.Y."/>
            <person name="Moreno M.A."/>
            <person name="Kamm K."/>
            <person name="Grimwood J."/>
            <person name="Schmutz J."/>
            <person name="Shapiro H."/>
            <person name="Grigoriev I.V."/>
            <person name="Buss L.W."/>
            <person name="Schierwater B."/>
            <person name="Dellaporta S.L."/>
            <person name="Rokhsar D.S."/>
        </authorList>
    </citation>
    <scope>NUCLEOTIDE SEQUENCE [LARGE SCALE GENOMIC DNA]</scope>
    <source>
        <strain evidence="9 10">Grell-BS-1999</strain>
    </source>
</reference>
<evidence type="ECO:0000256" key="2">
    <source>
        <dbReference type="ARBA" id="ARBA00022448"/>
    </source>
</evidence>
<evidence type="ECO:0000256" key="4">
    <source>
        <dbReference type="ARBA" id="ARBA00022989"/>
    </source>
</evidence>
<dbReference type="GeneID" id="6751749"/>
<evidence type="ECO:0000256" key="5">
    <source>
        <dbReference type="ARBA" id="ARBA00023136"/>
    </source>
</evidence>
<dbReference type="GO" id="GO:0006865">
    <property type="term" value="P:amino acid transport"/>
    <property type="evidence" value="ECO:0000318"/>
    <property type="project" value="GO_Central"/>
</dbReference>
<dbReference type="PANTHER" id="PTHR11616:SF309">
    <property type="entry name" value="TRANSPORTER"/>
    <property type="match status" value="1"/>
</dbReference>
<keyword evidence="6" id="KW-0479">Metal-binding</keyword>
<feature type="transmembrane region" description="Helical" evidence="8">
    <location>
        <begin position="324"/>
        <end position="351"/>
    </location>
</feature>
<gene>
    <name evidence="9" type="ORF">TRIADDRAFT_54650</name>
</gene>
<dbReference type="CTD" id="6751749"/>
<feature type="transmembrane region" description="Helical" evidence="8">
    <location>
        <begin position="428"/>
        <end position="447"/>
    </location>
</feature>
<keyword evidence="7" id="KW-1015">Disulfide bond</keyword>
<dbReference type="PANTHER" id="PTHR11616">
    <property type="entry name" value="SODIUM/CHLORIDE DEPENDENT TRANSPORTER"/>
    <property type="match status" value="1"/>
</dbReference>
<feature type="transmembrane region" description="Helical" evidence="8">
    <location>
        <begin position="54"/>
        <end position="78"/>
    </location>
</feature>
<dbReference type="AlphaFoldDB" id="B3RSM1"/>
<dbReference type="InParanoid" id="B3RSM1"/>
<dbReference type="OrthoDB" id="6699552at2759"/>
<dbReference type="HOGENOM" id="CLU_491210_0_0_1"/>
<dbReference type="KEGG" id="tad:TRIADDRAFT_54650"/>
<feature type="transmembrane region" description="Helical" evidence="8">
    <location>
        <begin position="357"/>
        <end position="374"/>
    </location>
</feature>
<dbReference type="PRINTS" id="PR00176">
    <property type="entry name" value="NANEUSMPORT"/>
</dbReference>
<keyword evidence="10" id="KW-1185">Reference proteome</keyword>
<dbReference type="InterPro" id="IPR037272">
    <property type="entry name" value="SNS_sf"/>
</dbReference>
<feature type="binding site" evidence="6">
    <location>
        <position position="301"/>
    </location>
    <ligand>
        <name>Na(+)</name>
        <dbReference type="ChEBI" id="CHEBI:29101"/>
        <label>1</label>
    </ligand>
</feature>
<feature type="transmembrane region" description="Helical" evidence="8">
    <location>
        <begin position="386"/>
        <end position="406"/>
    </location>
</feature>
<evidence type="ECO:0000313" key="10">
    <source>
        <dbReference type="Proteomes" id="UP000009022"/>
    </source>
</evidence>
<evidence type="ECO:0000256" key="7">
    <source>
        <dbReference type="PIRSR" id="PIRSR600175-2"/>
    </source>
</evidence>
<evidence type="ECO:0000256" key="3">
    <source>
        <dbReference type="ARBA" id="ARBA00022692"/>
    </source>
</evidence>